<protein>
    <recommendedName>
        <fullName evidence="3">RRM domain-containing protein</fullName>
    </recommendedName>
</protein>
<dbReference type="Gene3D" id="3.30.70.330">
    <property type="match status" value="2"/>
</dbReference>
<feature type="compositionally biased region" description="Acidic residues" evidence="2">
    <location>
        <begin position="535"/>
        <end position="544"/>
    </location>
</feature>
<dbReference type="InterPro" id="IPR058941">
    <property type="entry name" value="HTH_AT3G52170-like"/>
</dbReference>
<dbReference type="InterPro" id="IPR012677">
    <property type="entry name" value="Nucleotide-bd_a/b_plait_sf"/>
</dbReference>
<dbReference type="AlphaFoldDB" id="A0AA38CQ61"/>
<dbReference type="PROSITE" id="PS50102">
    <property type="entry name" value="RRM"/>
    <property type="match status" value="2"/>
</dbReference>
<feature type="region of interest" description="Disordered" evidence="2">
    <location>
        <begin position="471"/>
        <end position="556"/>
    </location>
</feature>
<evidence type="ECO:0000313" key="5">
    <source>
        <dbReference type="Proteomes" id="UP000824469"/>
    </source>
</evidence>
<evidence type="ECO:0000259" key="3">
    <source>
        <dbReference type="PROSITE" id="PS50102"/>
    </source>
</evidence>
<dbReference type="GO" id="GO:0003723">
    <property type="term" value="F:RNA binding"/>
    <property type="evidence" value="ECO:0007669"/>
    <property type="project" value="UniProtKB-UniRule"/>
</dbReference>
<organism evidence="4 5">
    <name type="scientific">Taxus chinensis</name>
    <name type="common">Chinese yew</name>
    <name type="synonym">Taxus wallichiana var. chinensis</name>
    <dbReference type="NCBI Taxonomy" id="29808"/>
    <lineage>
        <taxon>Eukaryota</taxon>
        <taxon>Viridiplantae</taxon>
        <taxon>Streptophyta</taxon>
        <taxon>Embryophyta</taxon>
        <taxon>Tracheophyta</taxon>
        <taxon>Spermatophyta</taxon>
        <taxon>Pinopsida</taxon>
        <taxon>Pinidae</taxon>
        <taxon>Conifers II</taxon>
        <taxon>Cupressales</taxon>
        <taxon>Taxaceae</taxon>
        <taxon>Taxus</taxon>
    </lineage>
</organism>
<dbReference type="EMBL" id="JAHRHJ020000009">
    <property type="protein sequence ID" value="KAH9300708.1"/>
    <property type="molecule type" value="Genomic_DNA"/>
</dbReference>
<accession>A0AA38CQ61</accession>
<dbReference type="PANTHER" id="PTHR34568">
    <property type="entry name" value="RRM DOMAIN-CONTAINING PROTEIN"/>
    <property type="match status" value="1"/>
</dbReference>
<dbReference type="PANTHER" id="PTHR34568:SF5">
    <property type="entry name" value="RNA-BINDING (RRM_RBD_RNP MOTIFS) FAMILY PROTEIN"/>
    <property type="match status" value="1"/>
</dbReference>
<reference evidence="4 5" key="1">
    <citation type="journal article" date="2021" name="Nat. Plants">
        <title>The Taxus genome provides insights into paclitaxel biosynthesis.</title>
        <authorList>
            <person name="Xiong X."/>
            <person name="Gou J."/>
            <person name="Liao Q."/>
            <person name="Li Y."/>
            <person name="Zhou Q."/>
            <person name="Bi G."/>
            <person name="Li C."/>
            <person name="Du R."/>
            <person name="Wang X."/>
            <person name="Sun T."/>
            <person name="Guo L."/>
            <person name="Liang H."/>
            <person name="Lu P."/>
            <person name="Wu Y."/>
            <person name="Zhang Z."/>
            <person name="Ro D.K."/>
            <person name="Shang Y."/>
            <person name="Huang S."/>
            <person name="Yan J."/>
        </authorList>
    </citation>
    <scope>NUCLEOTIDE SEQUENCE [LARGE SCALE GENOMIC DNA]</scope>
    <source>
        <strain evidence="4">Ta-2019</strain>
    </source>
</reference>
<dbReference type="SMART" id="SM00360">
    <property type="entry name" value="RRM"/>
    <property type="match status" value="2"/>
</dbReference>
<feature type="domain" description="RRM" evidence="3">
    <location>
        <begin position="581"/>
        <end position="658"/>
    </location>
</feature>
<dbReference type="Pfam" id="PF00076">
    <property type="entry name" value="RRM_1"/>
    <property type="match status" value="1"/>
</dbReference>
<keyword evidence="5" id="KW-1185">Reference proteome</keyword>
<comment type="caution">
    <text evidence="4">The sequence shown here is derived from an EMBL/GenBank/DDBJ whole genome shotgun (WGS) entry which is preliminary data.</text>
</comment>
<dbReference type="Proteomes" id="UP000824469">
    <property type="component" value="Unassembled WGS sequence"/>
</dbReference>
<dbReference type="InterPro" id="IPR058942">
    <property type="entry name" value="AT3G52170-like"/>
</dbReference>
<dbReference type="InterPro" id="IPR000504">
    <property type="entry name" value="RRM_dom"/>
</dbReference>
<dbReference type="SUPFAM" id="SSF54928">
    <property type="entry name" value="RNA-binding domain, RBD"/>
    <property type="match status" value="2"/>
</dbReference>
<evidence type="ECO:0000256" key="1">
    <source>
        <dbReference type="PROSITE-ProRule" id="PRU00176"/>
    </source>
</evidence>
<evidence type="ECO:0000313" key="4">
    <source>
        <dbReference type="EMBL" id="KAH9300708.1"/>
    </source>
</evidence>
<sequence length="816" mass="90002">MLQFPGKFPTISLVQKEVGGTFYALRKILSELKISLKTSQYEKKNADVNEGTLEASKSVVPELLSMDVKLNDATAMEINSLKQKPPLTFNKISGIDLPVNQKQTSSHSMKKGSVAQSFSDGSLLPILSEKLYGENIANTAHEEDCFITPTCPKGLSGTNLFDNQGKPSLQSSNSKRESEIASEKVENNAYDEGYSSFAHSSGLFSTNIELKNLELDKVRGGIFIAASTDMDETAVVNNTNKDLNCSAITLKNLELNKLGGRLRVAASKDLDEITVENNAKLEADSSASTSNIRELFASSNPKKLVSERSTEMGSTWHARVVALFPKVENKQEERGTDISENMSLAGRSAARADTNAELKNLELDKVREGIPVAASTDMDALIVENNTNKEANYSTITLKTLETDRSGGLRAATSIDLDEITVKNNANKEANFFAITSKSREFFPSSTSKKLVTEQSKEVGSTWHAQGVTLSSKIGNKQEERESDVSENTHSLGRSAARADTNIQTRILQQTKQPGQDQSNRRALSLSTIFSQKDSDDEREDDSDFAALDYPEPNIGDGPVIPRANIRLDMLGLPEKPKNIQRLLVMFLPRSATAHDLRMVFGDCGEVLKVNIIRSRREENKFNYASIIFKTEEALQKALMKKDIIVSGGDVVVKAASSSTQNLCQDSAPMVVENIPEPLTEIKFPRCTVMIKDLPQGISFKHLKHALAFFGNISRFVMGSLNSTVYVEFETDDAKERALMAHWICIGGKQLQIRRVETSRTTVVRISNLSSETGDAKILDVCESFGRVNRVDRRDKDIVDVHFRQTELGSMLNILD</sequence>
<dbReference type="Pfam" id="PF25896">
    <property type="entry name" value="HTH_AT3G52170"/>
    <property type="match status" value="1"/>
</dbReference>
<dbReference type="CDD" id="cd00590">
    <property type="entry name" value="RRM_SF"/>
    <property type="match status" value="2"/>
</dbReference>
<keyword evidence="1" id="KW-0694">RNA-binding</keyword>
<feature type="compositionally biased region" description="Basic and acidic residues" evidence="2">
    <location>
        <begin position="174"/>
        <end position="183"/>
    </location>
</feature>
<name>A0AA38CQ61_TAXCH</name>
<feature type="domain" description="RRM" evidence="3">
    <location>
        <begin position="687"/>
        <end position="758"/>
    </location>
</feature>
<feature type="non-terminal residue" evidence="4">
    <location>
        <position position="816"/>
    </location>
</feature>
<gene>
    <name evidence="4" type="ORF">KI387_012291</name>
</gene>
<feature type="compositionally biased region" description="Polar residues" evidence="2">
    <location>
        <begin position="158"/>
        <end position="173"/>
    </location>
</feature>
<dbReference type="InterPro" id="IPR035979">
    <property type="entry name" value="RBD_domain_sf"/>
</dbReference>
<dbReference type="OMA" id="PRCTVMI"/>
<feature type="compositionally biased region" description="Polar residues" evidence="2">
    <location>
        <begin position="501"/>
        <end position="532"/>
    </location>
</feature>
<proteinExistence type="predicted"/>
<feature type="region of interest" description="Disordered" evidence="2">
    <location>
        <begin position="158"/>
        <end position="183"/>
    </location>
</feature>
<evidence type="ECO:0000256" key="2">
    <source>
        <dbReference type="SAM" id="MobiDB-lite"/>
    </source>
</evidence>